<accession>A0A7W7KJR0</accession>
<dbReference type="PRINTS" id="PR00969">
    <property type="entry name" value="CHAPERONPILI"/>
</dbReference>
<dbReference type="InterPro" id="IPR036316">
    <property type="entry name" value="Pili_assmbl_chap_C_dom_sf"/>
</dbReference>
<dbReference type="GO" id="GO:0030288">
    <property type="term" value="C:outer membrane-bounded periplasmic space"/>
    <property type="evidence" value="ECO:0007669"/>
    <property type="project" value="InterPro"/>
</dbReference>
<dbReference type="Pfam" id="PF00345">
    <property type="entry name" value="PapD_N"/>
    <property type="match status" value="1"/>
</dbReference>
<feature type="domain" description="Pili assembly chaperone N-terminal" evidence="7">
    <location>
        <begin position="25"/>
        <end position="141"/>
    </location>
</feature>
<feature type="domain" description="Pili assembly chaperone C-terminal" evidence="8">
    <location>
        <begin position="169"/>
        <end position="231"/>
    </location>
</feature>
<dbReference type="Proteomes" id="UP000566995">
    <property type="component" value="Unassembled WGS sequence"/>
</dbReference>
<dbReference type="EMBL" id="JACHLI010000010">
    <property type="protein sequence ID" value="MBB4864071.1"/>
    <property type="molecule type" value="Genomic_DNA"/>
</dbReference>
<comment type="similarity">
    <text evidence="2">Belongs to the periplasmic pilus chaperone family.</text>
</comment>
<evidence type="ECO:0000259" key="8">
    <source>
        <dbReference type="Pfam" id="PF02753"/>
    </source>
</evidence>
<dbReference type="InterPro" id="IPR001829">
    <property type="entry name" value="Pili_assmbl_chaperone_bac"/>
</dbReference>
<dbReference type="InterPro" id="IPR008962">
    <property type="entry name" value="PapD-like_sf"/>
</dbReference>
<evidence type="ECO:0000256" key="1">
    <source>
        <dbReference type="ARBA" id="ARBA00004418"/>
    </source>
</evidence>
<dbReference type="PANTHER" id="PTHR30251:SF2">
    <property type="entry name" value="FIMBRIAL CHAPERONE YADV-RELATED"/>
    <property type="match status" value="1"/>
</dbReference>
<dbReference type="InterPro" id="IPR013783">
    <property type="entry name" value="Ig-like_fold"/>
</dbReference>
<keyword evidence="5" id="KW-0143">Chaperone</keyword>
<name>A0A7W7KJR0_PSENT</name>
<feature type="signal peptide" evidence="6">
    <location>
        <begin position="1"/>
        <end position="24"/>
    </location>
</feature>
<dbReference type="InterPro" id="IPR016148">
    <property type="entry name" value="Pili_assmbl_chaperone_C"/>
</dbReference>
<evidence type="ECO:0000256" key="5">
    <source>
        <dbReference type="ARBA" id="ARBA00023186"/>
    </source>
</evidence>
<gene>
    <name evidence="9" type="ORF">HNP46_002935</name>
</gene>
<evidence type="ECO:0000256" key="3">
    <source>
        <dbReference type="ARBA" id="ARBA00022729"/>
    </source>
</evidence>
<dbReference type="Pfam" id="PF02753">
    <property type="entry name" value="PapD_C"/>
    <property type="match status" value="1"/>
</dbReference>
<evidence type="ECO:0000256" key="6">
    <source>
        <dbReference type="SAM" id="SignalP"/>
    </source>
</evidence>
<dbReference type="PANTHER" id="PTHR30251">
    <property type="entry name" value="PILUS ASSEMBLY CHAPERONE"/>
    <property type="match status" value="1"/>
</dbReference>
<proteinExistence type="inferred from homology"/>
<dbReference type="GO" id="GO:0071555">
    <property type="term" value="P:cell wall organization"/>
    <property type="evidence" value="ECO:0007669"/>
    <property type="project" value="InterPro"/>
</dbReference>
<evidence type="ECO:0000256" key="2">
    <source>
        <dbReference type="ARBA" id="ARBA00007399"/>
    </source>
</evidence>
<organism evidence="9 10">
    <name type="scientific">Pseudomonas nitroreducens</name>
    <dbReference type="NCBI Taxonomy" id="46680"/>
    <lineage>
        <taxon>Bacteria</taxon>
        <taxon>Pseudomonadati</taxon>
        <taxon>Pseudomonadota</taxon>
        <taxon>Gammaproteobacteria</taxon>
        <taxon>Pseudomonadales</taxon>
        <taxon>Pseudomonadaceae</taxon>
        <taxon>Pseudomonas</taxon>
    </lineage>
</organism>
<dbReference type="InterPro" id="IPR016147">
    <property type="entry name" value="Pili_assmbl_chaperone_N"/>
</dbReference>
<evidence type="ECO:0000259" key="7">
    <source>
        <dbReference type="Pfam" id="PF00345"/>
    </source>
</evidence>
<sequence>MKASNLLCFSLLLGLSAFSSSSPAGIQVGGTRVVFPASSREASIQVRNEGSEDIMIQSWVEPAPEAKGSPVPFAITPSLARLGGKQQQMLRIFYQGKGLPEDQESVFWLSVQEIPQVAEDSNSLQIAFRQRLKLFYRPHHLPGTAEEAAKNLNWNFLNEAGQPLLLAANPSVFHVSLAKIKVVADNKEYFADARMLNPRGTAKFKLKGLPSSFRGTAQVHWQSINDYGGLVDHQAPVNF</sequence>
<reference evidence="9 10" key="1">
    <citation type="submission" date="2020-08" db="EMBL/GenBank/DDBJ databases">
        <title>Functional genomics of gut bacteria from endangered species of beetles.</title>
        <authorList>
            <person name="Carlos-Shanley C."/>
        </authorList>
    </citation>
    <scope>NUCLEOTIDE SEQUENCE [LARGE SCALE GENOMIC DNA]</scope>
    <source>
        <strain evidence="9 10">S00179</strain>
    </source>
</reference>
<feature type="chain" id="PRO_5030592397" evidence="6">
    <location>
        <begin position="25"/>
        <end position="239"/>
    </location>
</feature>
<comment type="caution">
    <text evidence="9">The sequence shown here is derived from an EMBL/GenBank/DDBJ whole genome shotgun (WGS) entry which is preliminary data.</text>
</comment>
<dbReference type="RefSeq" id="WP_184590031.1">
    <property type="nucleotide sequence ID" value="NZ_JACHLI010000010.1"/>
</dbReference>
<dbReference type="Gene3D" id="2.60.40.10">
    <property type="entry name" value="Immunoglobulins"/>
    <property type="match status" value="2"/>
</dbReference>
<evidence type="ECO:0000313" key="10">
    <source>
        <dbReference type="Proteomes" id="UP000566995"/>
    </source>
</evidence>
<dbReference type="SUPFAM" id="SSF49584">
    <property type="entry name" value="Periplasmic chaperone C-domain"/>
    <property type="match status" value="1"/>
</dbReference>
<protein>
    <submittedName>
        <fullName evidence="9">P pilus assembly chaperone PapD</fullName>
    </submittedName>
</protein>
<keyword evidence="3 6" id="KW-0732">Signal</keyword>
<dbReference type="SUPFAM" id="SSF49354">
    <property type="entry name" value="PapD-like"/>
    <property type="match status" value="1"/>
</dbReference>
<dbReference type="InterPro" id="IPR050643">
    <property type="entry name" value="Periplasmic_pilus_chap"/>
</dbReference>
<evidence type="ECO:0000313" key="9">
    <source>
        <dbReference type="EMBL" id="MBB4864071.1"/>
    </source>
</evidence>
<keyword evidence="4" id="KW-0574">Periplasm</keyword>
<comment type="subcellular location">
    <subcellularLocation>
        <location evidence="1">Periplasm</location>
    </subcellularLocation>
</comment>
<dbReference type="AlphaFoldDB" id="A0A7W7KJR0"/>
<evidence type="ECO:0000256" key="4">
    <source>
        <dbReference type="ARBA" id="ARBA00022764"/>
    </source>
</evidence>